<accession>A0A3M7QUS7</accession>
<protein>
    <submittedName>
        <fullName evidence="1">Uncharacterized protein</fullName>
    </submittedName>
</protein>
<dbReference type="Proteomes" id="UP000276133">
    <property type="component" value="Unassembled WGS sequence"/>
</dbReference>
<evidence type="ECO:0000313" key="1">
    <source>
        <dbReference type="EMBL" id="RNA14748.1"/>
    </source>
</evidence>
<dbReference type="EMBL" id="REGN01005117">
    <property type="protein sequence ID" value="RNA14748.1"/>
    <property type="molecule type" value="Genomic_DNA"/>
</dbReference>
<dbReference type="AlphaFoldDB" id="A0A3M7QUS7"/>
<reference evidence="1 2" key="1">
    <citation type="journal article" date="2018" name="Sci. Rep.">
        <title>Genomic signatures of local adaptation to the degree of environmental predictability in rotifers.</title>
        <authorList>
            <person name="Franch-Gras L."/>
            <person name="Hahn C."/>
            <person name="Garcia-Roger E.M."/>
            <person name="Carmona M.J."/>
            <person name="Serra M."/>
            <person name="Gomez A."/>
        </authorList>
    </citation>
    <scope>NUCLEOTIDE SEQUENCE [LARGE SCALE GENOMIC DNA]</scope>
    <source>
        <strain evidence="1">HYR1</strain>
    </source>
</reference>
<name>A0A3M7QUS7_BRAPC</name>
<evidence type="ECO:0000313" key="2">
    <source>
        <dbReference type="Proteomes" id="UP000276133"/>
    </source>
</evidence>
<keyword evidence="2" id="KW-1185">Reference proteome</keyword>
<gene>
    <name evidence="1" type="ORF">BpHYR1_045272</name>
</gene>
<comment type="caution">
    <text evidence="1">The sequence shown here is derived from an EMBL/GenBank/DDBJ whole genome shotgun (WGS) entry which is preliminary data.</text>
</comment>
<organism evidence="1 2">
    <name type="scientific">Brachionus plicatilis</name>
    <name type="common">Marine rotifer</name>
    <name type="synonym">Brachionus muelleri</name>
    <dbReference type="NCBI Taxonomy" id="10195"/>
    <lineage>
        <taxon>Eukaryota</taxon>
        <taxon>Metazoa</taxon>
        <taxon>Spiralia</taxon>
        <taxon>Gnathifera</taxon>
        <taxon>Rotifera</taxon>
        <taxon>Eurotatoria</taxon>
        <taxon>Monogononta</taxon>
        <taxon>Pseudotrocha</taxon>
        <taxon>Ploima</taxon>
        <taxon>Brachionidae</taxon>
        <taxon>Brachionus</taxon>
    </lineage>
</organism>
<sequence length="66" mass="7867">MAFLEHHHKNPCGIKLFEYMKELFKIGNLFLSFQFVEKKNAEVIILLFVQFCFGLIIESSKDEYLH</sequence>
<proteinExistence type="predicted"/>